<sequence length="70" mass="7748">MLLPLEKLGIIERSLDDADARARYASITPAGKNLLQDATASIEMKLEDIMPEGSEAELEKFTELLEKINS</sequence>
<protein>
    <recommendedName>
        <fullName evidence="1">HTH marR-type domain-containing protein</fullName>
    </recommendedName>
</protein>
<dbReference type="InterPro" id="IPR036390">
    <property type="entry name" value="WH_DNA-bd_sf"/>
</dbReference>
<dbReference type="SUPFAM" id="SSF46785">
    <property type="entry name" value="Winged helix' DNA-binding domain"/>
    <property type="match status" value="1"/>
</dbReference>
<evidence type="ECO:0000313" key="3">
    <source>
        <dbReference type="Proteomes" id="UP000228900"/>
    </source>
</evidence>
<gene>
    <name evidence="2" type="ORF">COT98_01220</name>
</gene>
<dbReference type="Gene3D" id="1.10.10.10">
    <property type="entry name" value="Winged helix-like DNA-binding domain superfamily/Winged helix DNA-binding domain"/>
    <property type="match status" value="1"/>
</dbReference>
<reference evidence="3" key="1">
    <citation type="submission" date="2017-09" db="EMBL/GenBank/DDBJ databases">
        <title>Depth-based differentiation of microbial function through sediment-hosted aquifers and enrichment of novel symbionts in the deep terrestrial subsurface.</title>
        <authorList>
            <person name="Probst A.J."/>
            <person name="Ladd B."/>
            <person name="Jarett J.K."/>
            <person name="Geller-Mcgrath D.E."/>
            <person name="Sieber C.M.K."/>
            <person name="Emerson J.B."/>
            <person name="Anantharaman K."/>
            <person name="Thomas B.C."/>
            <person name="Malmstrom R."/>
            <person name="Stieglmeier M."/>
            <person name="Klingl A."/>
            <person name="Woyke T."/>
            <person name="Ryan C.M."/>
            <person name="Banfield J.F."/>
        </authorList>
    </citation>
    <scope>NUCLEOTIDE SEQUENCE [LARGE SCALE GENOMIC DNA]</scope>
</reference>
<comment type="caution">
    <text evidence="2">The sequence shown here is derived from an EMBL/GenBank/DDBJ whole genome shotgun (WGS) entry which is preliminary data.</text>
</comment>
<dbReference type="Proteomes" id="UP000228900">
    <property type="component" value="Unassembled WGS sequence"/>
</dbReference>
<organism evidence="2 3">
    <name type="scientific">Candidatus Falkowbacteria bacterium CG10_big_fil_rev_8_21_14_0_10_39_9</name>
    <dbReference type="NCBI Taxonomy" id="1974566"/>
    <lineage>
        <taxon>Bacteria</taxon>
        <taxon>Candidatus Falkowiibacteriota</taxon>
    </lineage>
</organism>
<name>A0A2M6WQM4_9BACT</name>
<accession>A0A2M6WQM4</accession>
<proteinExistence type="predicted"/>
<dbReference type="EMBL" id="PFAQ01000019">
    <property type="protein sequence ID" value="PIT95072.1"/>
    <property type="molecule type" value="Genomic_DNA"/>
</dbReference>
<dbReference type="InterPro" id="IPR036388">
    <property type="entry name" value="WH-like_DNA-bd_sf"/>
</dbReference>
<evidence type="ECO:0000313" key="2">
    <source>
        <dbReference type="EMBL" id="PIT95072.1"/>
    </source>
</evidence>
<dbReference type="PROSITE" id="PS50995">
    <property type="entry name" value="HTH_MARR_2"/>
    <property type="match status" value="1"/>
</dbReference>
<feature type="domain" description="HTH marR-type" evidence="1">
    <location>
        <begin position="1"/>
        <end position="70"/>
    </location>
</feature>
<evidence type="ECO:0000259" key="1">
    <source>
        <dbReference type="PROSITE" id="PS50995"/>
    </source>
</evidence>
<dbReference type="InterPro" id="IPR000835">
    <property type="entry name" value="HTH_MarR-typ"/>
</dbReference>
<dbReference type="GO" id="GO:0003700">
    <property type="term" value="F:DNA-binding transcription factor activity"/>
    <property type="evidence" value="ECO:0007669"/>
    <property type="project" value="InterPro"/>
</dbReference>
<dbReference type="AlphaFoldDB" id="A0A2M6WQM4"/>